<organism evidence="3 4">
    <name type="scientific">Littorina saxatilis</name>
    <dbReference type="NCBI Taxonomy" id="31220"/>
    <lineage>
        <taxon>Eukaryota</taxon>
        <taxon>Metazoa</taxon>
        <taxon>Spiralia</taxon>
        <taxon>Lophotrochozoa</taxon>
        <taxon>Mollusca</taxon>
        <taxon>Gastropoda</taxon>
        <taxon>Caenogastropoda</taxon>
        <taxon>Littorinimorpha</taxon>
        <taxon>Littorinoidea</taxon>
        <taxon>Littorinidae</taxon>
        <taxon>Littorina</taxon>
    </lineage>
</organism>
<dbReference type="EMBL" id="JBAMIC010000004">
    <property type="protein sequence ID" value="KAK7106925.1"/>
    <property type="molecule type" value="Genomic_DNA"/>
</dbReference>
<evidence type="ECO:0000313" key="3">
    <source>
        <dbReference type="EMBL" id="KAK7106925.1"/>
    </source>
</evidence>
<gene>
    <name evidence="3" type="ORF">V1264_014945</name>
</gene>
<feature type="region of interest" description="Disordered" evidence="1">
    <location>
        <begin position="175"/>
        <end position="209"/>
    </location>
</feature>
<dbReference type="Proteomes" id="UP001374579">
    <property type="component" value="Unassembled WGS sequence"/>
</dbReference>
<keyword evidence="2" id="KW-0812">Transmembrane</keyword>
<name>A0AAN9GHG7_9CAEN</name>
<keyword evidence="4" id="KW-1185">Reference proteome</keyword>
<evidence type="ECO:0000256" key="1">
    <source>
        <dbReference type="SAM" id="MobiDB-lite"/>
    </source>
</evidence>
<keyword evidence="2" id="KW-1133">Transmembrane helix</keyword>
<feature type="transmembrane region" description="Helical" evidence="2">
    <location>
        <begin position="52"/>
        <end position="75"/>
    </location>
</feature>
<sequence>MLITKTLKVQWNELSVEVLQPGFHISMVVFVDSPLTTAFTETPAVGDDSASFIIAAVLLASMLVCVILFVLAYFYCGRRCIPDCCHLVCPCLKRRRENIEMGYLPANITVNSTALEQGVPDIFLRHSTSDRISMDPASFEISRDSISGVETSGAWSDYLRRATLRRSSLGSRLMERLKNDREDNEETGDGATVSQENSNSGFSQSTLMS</sequence>
<dbReference type="AlphaFoldDB" id="A0AAN9GHG7"/>
<feature type="compositionally biased region" description="Polar residues" evidence="1">
    <location>
        <begin position="192"/>
        <end position="209"/>
    </location>
</feature>
<comment type="caution">
    <text evidence="3">The sequence shown here is derived from an EMBL/GenBank/DDBJ whole genome shotgun (WGS) entry which is preliminary data.</text>
</comment>
<evidence type="ECO:0000256" key="2">
    <source>
        <dbReference type="SAM" id="Phobius"/>
    </source>
</evidence>
<protein>
    <submittedName>
        <fullName evidence="3">Uncharacterized protein</fullName>
    </submittedName>
</protein>
<reference evidence="3 4" key="1">
    <citation type="submission" date="2024-02" db="EMBL/GenBank/DDBJ databases">
        <title>Chromosome-scale genome assembly of the rough periwinkle Littorina saxatilis.</title>
        <authorList>
            <person name="De Jode A."/>
            <person name="Faria R."/>
            <person name="Formenti G."/>
            <person name="Sims Y."/>
            <person name="Smith T.P."/>
            <person name="Tracey A."/>
            <person name="Wood J.M.D."/>
            <person name="Zagrodzka Z.B."/>
            <person name="Johannesson K."/>
            <person name="Butlin R.K."/>
            <person name="Leder E.H."/>
        </authorList>
    </citation>
    <scope>NUCLEOTIDE SEQUENCE [LARGE SCALE GENOMIC DNA]</scope>
    <source>
        <strain evidence="3">Snail1</strain>
        <tissue evidence="3">Muscle</tissue>
    </source>
</reference>
<accession>A0AAN9GHG7</accession>
<proteinExistence type="predicted"/>
<keyword evidence="2" id="KW-0472">Membrane</keyword>
<evidence type="ECO:0000313" key="4">
    <source>
        <dbReference type="Proteomes" id="UP001374579"/>
    </source>
</evidence>